<dbReference type="Gene3D" id="3.30.70.890">
    <property type="entry name" value="GHMP kinase, C-terminal domain"/>
    <property type="match status" value="1"/>
</dbReference>
<sequence length="294" mass="31596">MATFECQAFGKCILLGEHAVLRGSPALVVPILNRSLNLTYNQTNTNLDVQLNGDHGVELKLLVWTVLDKACEMKGVDKASLKGQLTLESSLPVGAGMGASAALCVALVRWLGFLGYVAESEFYEFSRQLENIFHGESSGVDIAVALSGQGIKFTRSGERTPINPSWQPKWYISYSGKRGVTLDAVNKVKGLLAANPEKGQKIDARMAEAVQIADRALHTNEKEGFGQLVKAIELAASCFEEWNLNEGEPAKHIQWLKDQGAAAVKPTGSGGGGYVLSLWSTTPPASVLPQLIPC</sequence>
<dbReference type="PRINTS" id="PR00959">
    <property type="entry name" value="MEVGALKINASE"/>
</dbReference>
<dbReference type="OrthoDB" id="5289540at2"/>
<dbReference type="RefSeq" id="WP_061835345.1">
    <property type="nucleotide sequence ID" value="NZ_LUKE01000002.1"/>
</dbReference>
<dbReference type="InterPro" id="IPR006204">
    <property type="entry name" value="GHMP_kinase_N_dom"/>
</dbReference>
<name>A0A150WLL8_BDEBC</name>
<dbReference type="Gene3D" id="3.30.230.10">
    <property type="match status" value="1"/>
</dbReference>
<evidence type="ECO:0000256" key="9">
    <source>
        <dbReference type="ARBA" id="ARBA00029438"/>
    </source>
</evidence>
<dbReference type="InterPro" id="IPR036554">
    <property type="entry name" value="GHMP_kinase_C_sf"/>
</dbReference>
<comment type="pathway">
    <text evidence="9">Isoprenoid biosynthesis; isopentenyl diphosphate biosynthesis via mevalonate pathway; isopentenyl diphosphate from (R)-mevalonate: step 1/3.</text>
</comment>
<dbReference type="AlphaFoldDB" id="A0A150WLL8"/>
<dbReference type="UniPathway" id="UPA00057">
    <property type="reaction ID" value="UER00098"/>
</dbReference>
<dbReference type="GO" id="GO:0005524">
    <property type="term" value="F:ATP binding"/>
    <property type="evidence" value="ECO:0007669"/>
    <property type="project" value="UniProtKB-KW"/>
</dbReference>
<keyword evidence="7" id="KW-0460">Magnesium</keyword>
<dbReference type="EMBL" id="LUKE01000002">
    <property type="protein sequence ID" value="KYG64834.1"/>
    <property type="molecule type" value="Genomic_DNA"/>
</dbReference>
<dbReference type="GO" id="GO:0005829">
    <property type="term" value="C:cytosol"/>
    <property type="evidence" value="ECO:0007669"/>
    <property type="project" value="TreeGrafter"/>
</dbReference>
<dbReference type="SUPFAM" id="SSF54211">
    <property type="entry name" value="Ribosomal protein S5 domain 2-like"/>
    <property type="match status" value="1"/>
</dbReference>
<dbReference type="InterPro" id="IPR006205">
    <property type="entry name" value="Mev_gal_kin"/>
</dbReference>
<evidence type="ECO:0000256" key="8">
    <source>
        <dbReference type="ARBA" id="ARBA00023098"/>
    </source>
</evidence>
<feature type="domain" description="GHMP kinase N-terminal" evidence="10">
    <location>
        <begin position="64"/>
        <end position="148"/>
    </location>
</feature>
<organism evidence="11 12">
    <name type="scientific">Bdellovibrio bacteriovorus</name>
    <dbReference type="NCBI Taxonomy" id="959"/>
    <lineage>
        <taxon>Bacteria</taxon>
        <taxon>Pseudomonadati</taxon>
        <taxon>Bdellovibrionota</taxon>
        <taxon>Bdellovibrionia</taxon>
        <taxon>Bdellovibrionales</taxon>
        <taxon>Pseudobdellovibrionaceae</taxon>
        <taxon>Bdellovibrio</taxon>
    </lineage>
</organism>
<dbReference type="InterPro" id="IPR014721">
    <property type="entry name" value="Ribsml_uS5_D2-typ_fold_subgr"/>
</dbReference>
<dbReference type="PANTHER" id="PTHR43290">
    <property type="entry name" value="MEVALONATE KINASE"/>
    <property type="match status" value="1"/>
</dbReference>
<evidence type="ECO:0000256" key="3">
    <source>
        <dbReference type="ARBA" id="ARBA00022679"/>
    </source>
</evidence>
<proteinExistence type="predicted"/>
<evidence type="ECO:0000256" key="2">
    <source>
        <dbReference type="ARBA" id="ARBA00022516"/>
    </source>
</evidence>
<reference evidence="11 12" key="1">
    <citation type="submission" date="2016-03" db="EMBL/GenBank/DDBJ databases">
        <authorList>
            <person name="Ploux O."/>
        </authorList>
    </citation>
    <scope>NUCLEOTIDE SEQUENCE [LARGE SCALE GENOMIC DNA]</scope>
    <source>
        <strain evidence="11 12">R0</strain>
    </source>
</reference>
<evidence type="ECO:0000256" key="1">
    <source>
        <dbReference type="ARBA" id="ARBA00022490"/>
    </source>
</evidence>
<keyword evidence="6" id="KW-0067">ATP-binding</keyword>
<keyword evidence="8" id="KW-0443">Lipid metabolism</keyword>
<evidence type="ECO:0000256" key="7">
    <source>
        <dbReference type="ARBA" id="ARBA00022842"/>
    </source>
</evidence>
<accession>A0A150WLL8</accession>
<keyword evidence="12" id="KW-1185">Reference proteome</keyword>
<dbReference type="InterPro" id="IPR020568">
    <property type="entry name" value="Ribosomal_Su5_D2-typ_SF"/>
</dbReference>
<dbReference type="Proteomes" id="UP000075320">
    <property type="component" value="Unassembled WGS sequence"/>
</dbReference>
<evidence type="ECO:0000313" key="12">
    <source>
        <dbReference type="Proteomes" id="UP000075320"/>
    </source>
</evidence>
<evidence type="ECO:0000313" key="11">
    <source>
        <dbReference type="EMBL" id="KYG64834.1"/>
    </source>
</evidence>
<dbReference type="Pfam" id="PF00288">
    <property type="entry name" value="GHMP_kinases_N"/>
    <property type="match status" value="1"/>
</dbReference>
<comment type="caution">
    <text evidence="11">The sequence shown here is derived from an EMBL/GenBank/DDBJ whole genome shotgun (WGS) entry which is preliminary data.</text>
</comment>
<evidence type="ECO:0000256" key="6">
    <source>
        <dbReference type="ARBA" id="ARBA00022840"/>
    </source>
</evidence>
<keyword evidence="2" id="KW-0444">Lipid biosynthesis</keyword>
<protein>
    <recommendedName>
        <fullName evidence="10">GHMP kinase N-terminal domain-containing protein</fullName>
    </recommendedName>
</protein>
<keyword evidence="4" id="KW-0547">Nucleotide-binding</keyword>
<keyword evidence="5" id="KW-0418">Kinase</keyword>
<evidence type="ECO:0000256" key="4">
    <source>
        <dbReference type="ARBA" id="ARBA00022741"/>
    </source>
</evidence>
<evidence type="ECO:0000256" key="5">
    <source>
        <dbReference type="ARBA" id="ARBA00022777"/>
    </source>
</evidence>
<keyword evidence="3" id="KW-0808">Transferase</keyword>
<keyword evidence="1" id="KW-0963">Cytoplasm</keyword>
<dbReference type="SUPFAM" id="SSF55060">
    <property type="entry name" value="GHMP Kinase, C-terminal domain"/>
    <property type="match status" value="1"/>
</dbReference>
<gene>
    <name evidence="11" type="ORF">AZI86_11570</name>
</gene>
<dbReference type="GO" id="GO:0004496">
    <property type="term" value="F:mevalonate kinase activity"/>
    <property type="evidence" value="ECO:0007669"/>
    <property type="project" value="InterPro"/>
</dbReference>
<dbReference type="PANTHER" id="PTHR43290:SF2">
    <property type="entry name" value="MEVALONATE KINASE"/>
    <property type="match status" value="1"/>
</dbReference>
<evidence type="ECO:0000259" key="10">
    <source>
        <dbReference type="Pfam" id="PF00288"/>
    </source>
</evidence>
<dbReference type="GO" id="GO:0019287">
    <property type="term" value="P:isopentenyl diphosphate biosynthetic process, mevalonate pathway"/>
    <property type="evidence" value="ECO:0007669"/>
    <property type="project" value="UniProtKB-UniPathway"/>
</dbReference>